<accession>A0A8X6F535</accession>
<evidence type="ECO:0000313" key="11">
    <source>
        <dbReference type="Proteomes" id="UP000887116"/>
    </source>
</evidence>
<dbReference type="GO" id="GO:0006997">
    <property type="term" value="P:nucleus organization"/>
    <property type="evidence" value="ECO:0007669"/>
    <property type="project" value="TreeGrafter"/>
</dbReference>
<dbReference type="EMBL" id="BMAO01020888">
    <property type="protein sequence ID" value="GFQ70552.1"/>
    <property type="molecule type" value="Genomic_DNA"/>
</dbReference>
<dbReference type="PANTHER" id="PTHR21524:SF5">
    <property type="entry name" value="SPECTRIN REPEAT CONTAINING NUCLEAR ENVELOPE PROTEIN 2"/>
    <property type="match status" value="1"/>
</dbReference>
<feature type="topological domain" description="Perinuclear space" evidence="7">
    <location>
        <begin position="1302"/>
        <end position="1327"/>
    </location>
</feature>
<feature type="region of interest" description="Disordered" evidence="8">
    <location>
        <begin position="918"/>
        <end position="950"/>
    </location>
</feature>
<gene>
    <name evidence="10" type="primary">AVEN_42781_1</name>
    <name evidence="10" type="ORF">TNCT_493141</name>
</gene>
<evidence type="ECO:0000256" key="2">
    <source>
        <dbReference type="ARBA" id="ARBA00008619"/>
    </source>
</evidence>
<dbReference type="GO" id="GO:0048471">
    <property type="term" value="C:perinuclear region of cytoplasm"/>
    <property type="evidence" value="ECO:0007669"/>
    <property type="project" value="TreeGrafter"/>
</dbReference>
<protein>
    <recommendedName>
        <fullName evidence="9">KASH domain-containing protein</fullName>
    </recommendedName>
</protein>
<dbReference type="SUPFAM" id="SSF46966">
    <property type="entry name" value="Spectrin repeat"/>
    <property type="match status" value="1"/>
</dbReference>
<evidence type="ECO:0000313" key="10">
    <source>
        <dbReference type="EMBL" id="GFQ70552.1"/>
    </source>
</evidence>
<comment type="similarity">
    <text evidence="2">Belongs to the nesprin family.</text>
</comment>
<evidence type="ECO:0000256" key="8">
    <source>
        <dbReference type="SAM" id="MobiDB-lite"/>
    </source>
</evidence>
<comment type="subcellular location">
    <subcellularLocation>
        <location evidence="1">Nucleus membrane</location>
    </subcellularLocation>
</comment>
<dbReference type="Proteomes" id="UP000887116">
    <property type="component" value="Unassembled WGS sequence"/>
</dbReference>
<dbReference type="PANTHER" id="PTHR21524">
    <property type="entry name" value="SPECTRIN REPEAT CONTAINING NUCLEAR ENVELOPE PROTEIN 2"/>
    <property type="match status" value="1"/>
</dbReference>
<dbReference type="InterPro" id="IPR012315">
    <property type="entry name" value="KASH"/>
</dbReference>
<dbReference type="GO" id="GO:0007097">
    <property type="term" value="P:nuclear migration"/>
    <property type="evidence" value="ECO:0007669"/>
    <property type="project" value="TreeGrafter"/>
</dbReference>
<evidence type="ECO:0000256" key="1">
    <source>
        <dbReference type="ARBA" id="ARBA00004126"/>
    </source>
</evidence>
<dbReference type="PROSITE" id="PS51049">
    <property type="entry name" value="KASH"/>
    <property type="match status" value="1"/>
</dbReference>
<reference evidence="10" key="1">
    <citation type="submission" date="2020-07" db="EMBL/GenBank/DDBJ databases">
        <title>Multicomponent nature underlies the extraordinary mechanical properties of spider dragline silk.</title>
        <authorList>
            <person name="Kono N."/>
            <person name="Nakamura H."/>
            <person name="Mori M."/>
            <person name="Yoshida Y."/>
            <person name="Ohtoshi R."/>
            <person name="Malay A.D."/>
            <person name="Moran D.A.P."/>
            <person name="Tomita M."/>
            <person name="Numata K."/>
            <person name="Arakawa K."/>
        </authorList>
    </citation>
    <scope>NUCLEOTIDE SEQUENCE</scope>
</reference>
<evidence type="ECO:0000256" key="4">
    <source>
        <dbReference type="ARBA" id="ARBA00022989"/>
    </source>
</evidence>
<organism evidence="10 11">
    <name type="scientific">Trichonephila clavata</name>
    <name type="common">Joro spider</name>
    <name type="synonym">Nephila clavata</name>
    <dbReference type="NCBI Taxonomy" id="2740835"/>
    <lineage>
        <taxon>Eukaryota</taxon>
        <taxon>Metazoa</taxon>
        <taxon>Ecdysozoa</taxon>
        <taxon>Arthropoda</taxon>
        <taxon>Chelicerata</taxon>
        <taxon>Arachnida</taxon>
        <taxon>Araneae</taxon>
        <taxon>Araneomorphae</taxon>
        <taxon>Entelegynae</taxon>
        <taxon>Araneoidea</taxon>
        <taxon>Nephilidae</taxon>
        <taxon>Trichonephila</taxon>
    </lineage>
</organism>
<evidence type="ECO:0000256" key="3">
    <source>
        <dbReference type="ARBA" id="ARBA00022692"/>
    </source>
</evidence>
<dbReference type="GO" id="GO:0031965">
    <property type="term" value="C:nuclear membrane"/>
    <property type="evidence" value="ECO:0007669"/>
    <property type="project" value="UniProtKB-SubCell"/>
</dbReference>
<feature type="region of interest" description="Disordered" evidence="8">
    <location>
        <begin position="614"/>
        <end position="660"/>
    </location>
</feature>
<dbReference type="OrthoDB" id="10041151at2759"/>
<proteinExistence type="inferred from homology"/>
<dbReference type="Pfam" id="PF10541">
    <property type="entry name" value="KASH"/>
    <property type="match status" value="1"/>
</dbReference>
<sequence length="1327" mass="147961">MAQAHVESISEDIQSDDFLRNSSTEKEKDYSLYSSVENSPLFDRESSLRYGASSKDEFWDALSSNYDYLMDDGLIATCREASSDLSLDDESEMSEACCWTFTRFIEQFKWLHDLLHNLQVAREDDSPEKSSKIFEEQQKIAYLCKLFNEQAQKLCKRYPDMKDEVQRRLNLLNNKWKAVEKSINPKIVNSPSKDGVFEEITSRMCNLRKGLRELESRLFPLGSATLSPEVLEEKYKVQLALQKEIEAKGKYVFVLLKLCEHLKGSIPFGQNTFTWDAERVRKVAKNLEHRWHTIWIKSLECQCILEKLLAESNSGSEKLEKSFSEEPLKKYPRLEDSFDTISRIENELKGRMSFQAMNDPFMDNLTVQKNDITLKNDKAVMVGATGIAELKADCAGGTGKFEIIQDIGYSSETSAHLSTDEKLESPDFHQNISSDQPKTIPCSDKIISNEIYLAPDKYPSVSLKMLHILSEDRALYNAKCGNCKSVPDHFYKVACIDNEAFEDVAKTLENSEAQNSVKSTSNDINMQSFSKNEVVGSSSTPKIHKSMEKCKVKNLLVSLEKEKSLNKHILLHPDSAVKKKSRRNSISRGINSNDLWKKSARVCEWLNTCHSGDDVASDDNTDNRQKGGKGEWSPKAVNSSCDASGECTTAESDSEKSNVSDINNSVTLSQSFTGSIETVIPAVRVDVTVEAPSRVNGLESSCGVRLRKKKQASRDRPQSVIELNRSVLLSTSVPHSTSEGALDLLCCSHDSSKSVSKKPFLKSKRFSLSDISHLCSPPIRSHLWKLKSLEQTPLSLEQAVPSGRTGSASDHSSDNCGTLLSSSLKTSPVEITRCIETFGDVQVLSETNSLPETSDAAGGTASAEDQFSISDQAWDEYQDPPYLSEPYSEQTVDEDEVRKLISFGDDYRATLGSYSDASSVSMRLPPPKHRVKTRSSLAKGEDVSSDSDSEDFHHILETSSRAFQFVSNSIKENASRMSFLSSEFAELLATCQTNLCHLNAVAATGCELESVLKEDILRLKDLIKAWEDLETKIIVLSQRNDDSKPVSGDLEAATVDVHSSLAALKEKLGGMADRAKGAFDVTLSLEQVTDNIQILQADLANLQEMKDSVLSVSARILRLSAEGGHSLGPLKDTATKLYQQCEDVYELNRSQLTKLQKLQSEWRESQEDQLSEDAETTVQWQPVQVGSTLPKAQMSREALHMTAAAEVQVADCHNVVFEMENSATQSPVQCLLINSHEEELRGPLLPWNLPNQRWSSSSEGGKSCPKDSSHNRSCLWRTLRAAVPIQFALVVLYCLSCLLEPQCCENINNYDFSILPKLRFPNGPPPV</sequence>
<feature type="topological domain" description="Cytoplasmic" evidence="7">
    <location>
        <begin position="1"/>
        <end position="1280"/>
    </location>
</feature>
<evidence type="ECO:0000256" key="5">
    <source>
        <dbReference type="ARBA" id="ARBA00023136"/>
    </source>
</evidence>
<dbReference type="Gene3D" id="1.20.58.60">
    <property type="match status" value="1"/>
</dbReference>
<dbReference type="GO" id="GO:0019894">
    <property type="term" value="F:kinesin binding"/>
    <property type="evidence" value="ECO:0007669"/>
    <property type="project" value="TreeGrafter"/>
</dbReference>
<feature type="compositionally biased region" description="Polar residues" evidence="8">
    <location>
        <begin position="636"/>
        <end position="652"/>
    </location>
</feature>
<keyword evidence="6" id="KW-0539">Nucleus</keyword>
<keyword evidence="3 7" id="KW-0812">Transmembrane</keyword>
<name>A0A8X6F535_TRICU</name>
<dbReference type="SMART" id="SM01249">
    <property type="entry name" value="KASH"/>
    <property type="match status" value="1"/>
</dbReference>
<evidence type="ECO:0000259" key="9">
    <source>
        <dbReference type="PROSITE" id="PS51049"/>
    </source>
</evidence>
<evidence type="ECO:0000256" key="7">
    <source>
        <dbReference type="PROSITE-ProRule" id="PRU00385"/>
    </source>
</evidence>
<feature type="domain" description="KASH" evidence="9">
    <location>
        <begin position="1272"/>
        <end position="1327"/>
    </location>
</feature>
<keyword evidence="11" id="KW-1185">Reference proteome</keyword>
<comment type="caution">
    <text evidence="10">The sequence shown here is derived from an EMBL/GenBank/DDBJ whole genome shotgun (WGS) entry which is preliminary data.</text>
</comment>
<keyword evidence="4" id="KW-1133">Transmembrane helix</keyword>
<evidence type="ECO:0000256" key="6">
    <source>
        <dbReference type="ARBA" id="ARBA00023242"/>
    </source>
</evidence>
<dbReference type="GO" id="GO:0007010">
    <property type="term" value="P:cytoskeleton organization"/>
    <property type="evidence" value="ECO:0007669"/>
    <property type="project" value="TreeGrafter"/>
</dbReference>
<keyword evidence="5 7" id="KW-0472">Membrane</keyword>